<dbReference type="AlphaFoldDB" id="W6MCL1"/>
<reference evidence="1" key="2">
    <citation type="submission" date="2014-03" db="EMBL/GenBank/DDBJ databases">
        <title>Candidatus Competibacter-lineage genomes retrieved from metagenomes reveal functional metabolic diversity.</title>
        <authorList>
            <person name="McIlroy S.J."/>
            <person name="Albertsen M."/>
            <person name="Andresen E.K."/>
            <person name="Saunders A.M."/>
            <person name="Kristiansen R."/>
            <person name="Stokholm-Bjerregaard M."/>
            <person name="Nielsen K.L."/>
            <person name="Nielsen P.H."/>
        </authorList>
    </citation>
    <scope>NUCLEOTIDE SEQUENCE</scope>
    <source>
        <strain evidence="1">Run_A_D11</strain>
    </source>
</reference>
<organism evidence="1 2">
    <name type="scientific">Candidatus Competibacter denitrificans Run_A_D11</name>
    <dbReference type="NCBI Taxonomy" id="1400863"/>
    <lineage>
        <taxon>Bacteria</taxon>
        <taxon>Pseudomonadati</taxon>
        <taxon>Pseudomonadota</taxon>
        <taxon>Gammaproteobacteria</taxon>
        <taxon>Candidatus Competibacteraceae</taxon>
        <taxon>Candidatus Competibacter</taxon>
    </lineage>
</organism>
<keyword evidence="2" id="KW-1185">Reference proteome</keyword>
<dbReference type="Proteomes" id="UP000035760">
    <property type="component" value="Unassembled WGS sequence"/>
</dbReference>
<name>W6MCL1_9GAMM</name>
<evidence type="ECO:0008006" key="3">
    <source>
        <dbReference type="Google" id="ProtNLM"/>
    </source>
</evidence>
<evidence type="ECO:0000313" key="1">
    <source>
        <dbReference type="EMBL" id="CDI04105.1"/>
    </source>
</evidence>
<accession>W6MCL1</accession>
<comment type="caution">
    <text evidence="1">The sequence shown here is derived from an EMBL/GenBank/DDBJ whole genome shotgun (WGS) entry which is preliminary data.</text>
</comment>
<dbReference type="EMBL" id="CBTJ020000101">
    <property type="protein sequence ID" value="CDI04105.1"/>
    <property type="molecule type" value="Genomic_DNA"/>
</dbReference>
<dbReference type="InterPro" id="IPR004195">
    <property type="entry name" value="Head_decoration_D"/>
</dbReference>
<evidence type="ECO:0000313" key="2">
    <source>
        <dbReference type="Proteomes" id="UP000035760"/>
    </source>
</evidence>
<dbReference type="OrthoDB" id="9099687at2"/>
<dbReference type="RefSeq" id="WP_048675840.1">
    <property type="nucleotide sequence ID" value="NZ_CBTJ020000101.1"/>
</dbReference>
<gene>
    <name evidence="1" type="ORF">BN873_890011</name>
</gene>
<dbReference type="Pfam" id="PF02924">
    <property type="entry name" value="HDPD"/>
    <property type="match status" value="1"/>
</dbReference>
<sequence>MPSLTIEIPNRPLDAVIDEAPGQISRDNITIASGAGKVVACTVIGKVTASGKYVPYDNAASNGAEVAAGITLYDVDATSADQAVSAITRIAALDRSKLQWKSGADDTAKAAAEVDLAAKQIVLRTRTEVA</sequence>
<protein>
    <recommendedName>
        <fullName evidence="3">Head decoration protein</fullName>
    </recommendedName>
</protein>
<dbReference type="STRING" id="1400863.BN873_890011"/>
<dbReference type="Gene3D" id="2.40.300.10">
    <property type="entry name" value="Head decoration protein D"/>
    <property type="match status" value="1"/>
</dbReference>
<proteinExistence type="predicted"/>
<reference evidence="1" key="1">
    <citation type="submission" date="2013-07" db="EMBL/GenBank/DDBJ databases">
        <authorList>
            <person name="McIlroy S."/>
        </authorList>
    </citation>
    <scope>NUCLEOTIDE SEQUENCE [LARGE SCALE GENOMIC DNA]</scope>
    <source>
        <strain evidence="1">Run_A_D11</strain>
    </source>
</reference>